<protein>
    <submittedName>
        <fullName evidence="2">Uncharacterized protein</fullName>
    </submittedName>
</protein>
<keyword evidence="1" id="KW-0812">Transmembrane</keyword>
<organism evidence="2">
    <name type="scientific">Siphoviridae sp. ctf8W5</name>
    <dbReference type="NCBI Taxonomy" id="2825595"/>
    <lineage>
        <taxon>Viruses</taxon>
        <taxon>Duplodnaviria</taxon>
        <taxon>Heunggongvirae</taxon>
        <taxon>Uroviricota</taxon>
        <taxon>Caudoviricetes</taxon>
    </lineage>
</organism>
<evidence type="ECO:0000313" key="2">
    <source>
        <dbReference type="EMBL" id="DAE14964.1"/>
    </source>
</evidence>
<keyword evidence="1" id="KW-1133">Transmembrane helix</keyword>
<proteinExistence type="predicted"/>
<feature type="transmembrane region" description="Helical" evidence="1">
    <location>
        <begin position="7"/>
        <end position="27"/>
    </location>
</feature>
<sequence>MFVLLYIVIPVIIAFFWFAVVTNLGSAQSATEFVLAIAFLFLPFAYAAFLMKLSESSSRQERAEARNRQRLIDDLRRFASDDCLYIFVDFVSLEFAPRLNVVSKFLFHTKHGDRFYNLNEHGYANINTPQAMELLRALEFELRGYLKTYYKEFGGYDPTLSITRGEYGVSVNPGGHDTSRSLYQARLFLGDEAVMQRQEDENGITKRSSLKRI</sequence>
<evidence type="ECO:0000256" key="1">
    <source>
        <dbReference type="SAM" id="Phobius"/>
    </source>
</evidence>
<accession>A0A8S5Q917</accession>
<reference evidence="2" key="1">
    <citation type="journal article" date="2021" name="Proc. Natl. Acad. Sci. U.S.A.">
        <title>A Catalog of Tens of Thousands of Viruses from Human Metagenomes Reveals Hidden Associations with Chronic Diseases.</title>
        <authorList>
            <person name="Tisza M.J."/>
            <person name="Buck C.B."/>
        </authorList>
    </citation>
    <scope>NUCLEOTIDE SEQUENCE</scope>
    <source>
        <strain evidence="2">Ctf8W5</strain>
    </source>
</reference>
<dbReference type="EMBL" id="BK015597">
    <property type="protein sequence ID" value="DAE14964.1"/>
    <property type="molecule type" value="Genomic_DNA"/>
</dbReference>
<keyword evidence="1" id="KW-0472">Membrane</keyword>
<name>A0A8S5Q917_9CAUD</name>
<feature type="transmembrane region" description="Helical" evidence="1">
    <location>
        <begin position="33"/>
        <end position="53"/>
    </location>
</feature>